<accession>A0AA39UAF2</accession>
<reference evidence="1" key="1">
    <citation type="submission" date="2023-06" db="EMBL/GenBank/DDBJ databases">
        <authorList>
            <consortium name="Lawrence Berkeley National Laboratory"/>
            <person name="Ahrendt S."/>
            <person name="Sahu N."/>
            <person name="Indic B."/>
            <person name="Wong-Bajracharya J."/>
            <person name="Merenyi Z."/>
            <person name="Ke H.-M."/>
            <person name="Monk M."/>
            <person name="Kocsube S."/>
            <person name="Drula E."/>
            <person name="Lipzen A."/>
            <person name="Balint B."/>
            <person name="Henrissat B."/>
            <person name="Andreopoulos B."/>
            <person name="Martin F.M."/>
            <person name="Harder C.B."/>
            <person name="Rigling D."/>
            <person name="Ford K.L."/>
            <person name="Foster G.D."/>
            <person name="Pangilinan J."/>
            <person name="Papanicolaou A."/>
            <person name="Barry K."/>
            <person name="LaButti K."/>
            <person name="Viragh M."/>
            <person name="Koriabine M."/>
            <person name="Yan M."/>
            <person name="Riley R."/>
            <person name="Champramary S."/>
            <person name="Plett K.L."/>
            <person name="Tsai I.J."/>
            <person name="Slot J."/>
            <person name="Sipos G."/>
            <person name="Plett J."/>
            <person name="Nagy L.G."/>
            <person name="Grigoriev I.V."/>
        </authorList>
    </citation>
    <scope>NUCLEOTIDE SEQUENCE</scope>
    <source>
        <strain evidence="1">ICMP 16352</strain>
    </source>
</reference>
<sequence>MMDDSLIVFPAGVHFPDGPGKRNKSSEVRPLKKGDLKQSKFILSAVQTVSTRVQALGYPCYLLGPKDVSWFILGTPTIPQTDIWFSVNLTHGVTLDDLFQQLEVAKPRGNTFEYTDNSQRSCKIVIEQVSLPESLGLKESLAYGLTKDGIRIYNPAHTLVSHLTQPRLQNVILADYGLPERTYEQIVPVLKELSKSSVDLRKAFLDGEKKDQLDELVKVICGSHPELKGMLTNLGFAFLAEPEPIIAKEPILVLEDNPRDDIVFEAAEMAVNVLCEAGYSCAVSGMVASYLQVNDTVLPLPHCTEITIFSHDDIETIQRLLSKHKLFYTAKMRAPGANKRSPVLLYRIHRHGRGARKWKMCKIHLVMTQEAISHKIKEGLPLLPLSTLLVDTLQLWHDNFLDESQEPGKHAPYVWALLKAVNVEDCLSSWAVNFLEDKLQIARMEMLLSAFKESKDA</sequence>
<dbReference type="EMBL" id="JAUEPR010000012">
    <property type="protein sequence ID" value="KAK0479173.1"/>
    <property type="molecule type" value="Genomic_DNA"/>
</dbReference>
<proteinExistence type="predicted"/>
<dbReference type="AlphaFoldDB" id="A0AA39UAF2"/>
<dbReference type="Proteomes" id="UP001175227">
    <property type="component" value="Unassembled WGS sequence"/>
</dbReference>
<gene>
    <name evidence="1" type="ORF">IW261DRAFT_1479652</name>
</gene>
<comment type="caution">
    <text evidence="1">The sequence shown here is derived from an EMBL/GenBank/DDBJ whole genome shotgun (WGS) entry which is preliminary data.</text>
</comment>
<evidence type="ECO:0000313" key="1">
    <source>
        <dbReference type="EMBL" id="KAK0479173.1"/>
    </source>
</evidence>
<protein>
    <submittedName>
        <fullName evidence="1">Uncharacterized protein</fullName>
    </submittedName>
</protein>
<organism evidence="1 2">
    <name type="scientific">Armillaria novae-zelandiae</name>
    <dbReference type="NCBI Taxonomy" id="153914"/>
    <lineage>
        <taxon>Eukaryota</taxon>
        <taxon>Fungi</taxon>
        <taxon>Dikarya</taxon>
        <taxon>Basidiomycota</taxon>
        <taxon>Agaricomycotina</taxon>
        <taxon>Agaricomycetes</taxon>
        <taxon>Agaricomycetidae</taxon>
        <taxon>Agaricales</taxon>
        <taxon>Marasmiineae</taxon>
        <taxon>Physalacriaceae</taxon>
        <taxon>Armillaria</taxon>
    </lineage>
</organism>
<name>A0AA39UAF2_9AGAR</name>
<keyword evidence="2" id="KW-1185">Reference proteome</keyword>
<evidence type="ECO:0000313" key="2">
    <source>
        <dbReference type="Proteomes" id="UP001175227"/>
    </source>
</evidence>